<dbReference type="STRING" id="7918.ENSLOCP00000014907"/>
<keyword evidence="4 10" id="KW-0689">Ribosomal protein</keyword>
<keyword evidence="3" id="KW-0809">Transit peptide</keyword>
<keyword evidence="6 10" id="KW-0687">Ribonucleoprotein</keyword>
<dbReference type="PANTHER" id="PTHR13479:SF40">
    <property type="entry name" value="SMALL RIBOSOMAL SUBUNIT PROTEIN BS18M"/>
    <property type="match status" value="1"/>
</dbReference>
<evidence type="ECO:0000256" key="11">
    <source>
        <dbReference type="SAM" id="MobiDB-lite"/>
    </source>
</evidence>
<feature type="compositionally biased region" description="Polar residues" evidence="11">
    <location>
        <begin position="21"/>
        <end position="42"/>
    </location>
</feature>
<dbReference type="Bgee" id="ENSLOCG00000012115">
    <property type="expression patterns" value="Expressed in pharyngeal gill and 13 other cell types or tissues"/>
</dbReference>
<dbReference type="Proteomes" id="UP000018468">
    <property type="component" value="Linkage group LG2"/>
</dbReference>
<reference evidence="13" key="1">
    <citation type="submission" date="2011-12" db="EMBL/GenBank/DDBJ databases">
        <title>The Draft Genome of Lepisosteus oculatus.</title>
        <authorList>
            <consortium name="The Broad Institute Genome Assembly &amp; Analysis Group"/>
            <consortium name="Computational R&amp;D Group"/>
            <consortium name="and Sequencing Platform"/>
            <person name="Di Palma F."/>
            <person name="Alfoldi J."/>
            <person name="Johnson J."/>
            <person name="Berlin A."/>
            <person name="Gnerre S."/>
            <person name="Jaffe D."/>
            <person name="MacCallum I."/>
            <person name="Young S."/>
            <person name="Walker B.J."/>
            <person name="Lander E.S."/>
            <person name="Lindblad-Toh K."/>
        </authorList>
    </citation>
    <scope>NUCLEOTIDE SEQUENCE [LARGE SCALE GENOMIC DNA]</scope>
</reference>
<dbReference type="KEGG" id="loc:102686458"/>
<proteinExistence type="inferred from homology"/>
<reference evidence="12" key="3">
    <citation type="submission" date="2025-09" db="UniProtKB">
        <authorList>
            <consortium name="Ensembl"/>
        </authorList>
    </citation>
    <scope>IDENTIFICATION</scope>
</reference>
<dbReference type="GO" id="GO:0005763">
    <property type="term" value="C:mitochondrial small ribosomal subunit"/>
    <property type="evidence" value="ECO:0000318"/>
    <property type="project" value="GO_Central"/>
</dbReference>
<dbReference type="AlphaFoldDB" id="W5N2P8"/>
<dbReference type="SUPFAM" id="SSF46911">
    <property type="entry name" value="Ribosomal protein S18"/>
    <property type="match status" value="1"/>
</dbReference>
<keyword evidence="5" id="KW-0496">Mitochondrion</keyword>
<dbReference type="PANTHER" id="PTHR13479">
    <property type="entry name" value="30S RIBOSOMAL PROTEIN S18"/>
    <property type="match status" value="1"/>
</dbReference>
<evidence type="ECO:0000256" key="5">
    <source>
        <dbReference type="ARBA" id="ARBA00023128"/>
    </source>
</evidence>
<evidence type="ECO:0000256" key="7">
    <source>
        <dbReference type="ARBA" id="ARBA00035264"/>
    </source>
</evidence>
<name>W5N2P8_LEPOC</name>
<dbReference type="HOGENOM" id="CLU_139337_3_0_1"/>
<dbReference type="OrthoDB" id="10066799at2759"/>
<evidence type="ECO:0000256" key="3">
    <source>
        <dbReference type="ARBA" id="ARBA00022946"/>
    </source>
</evidence>
<comment type="subcellular location">
    <subcellularLocation>
        <location evidence="1">Mitochondrion</location>
    </subcellularLocation>
</comment>
<dbReference type="PRINTS" id="PR00974">
    <property type="entry name" value="RIBOSOMALS18"/>
</dbReference>
<organism evidence="12 13">
    <name type="scientific">Lepisosteus oculatus</name>
    <name type="common">Spotted gar</name>
    <dbReference type="NCBI Taxonomy" id="7918"/>
    <lineage>
        <taxon>Eukaryota</taxon>
        <taxon>Metazoa</taxon>
        <taxon>Chordata</taxon>
        <taxon>Craniata</taxon>
        <taxon>Vertebrata</taxon>
        <taxon>Euteleostomi</taxon>
        <taxon>Actinopterygii</taxon>
        <taxon>Neopterygii</taxon>
        <taxon>Holostei</taxon>
        <taxon>Semionotiformes</taxon>
        <taxon>Lepisosteidae</taxon>
        <taxon>Lepisosteus</taxon>
    </lineage>
</organism>
<reference evidence="12" key="2">
    <citation type="submission" date="2025-08" db="UniProtKB">
        <authorList>
            <consortium name="Ensembl"/>
        </authorList>
    </citation>
    <scope>IDENTIFICATION</scope>
</reference>
<evidence type="ECO:0000256" key="2">
    <source>
        <dbReference type="ARBA" id="ARBA00005589"/>
    </source>
</evidence>
<evidence type="ECO:0000256" key="8">
    <source>
        <dbReference type="ARBA" id="ARBA00076783"/>
    </source>
</evidence>
<dbReference type="FunFam" id="4.10.640.10:FF:000007">
    <property type="entry name" value="28S ribosomal protein S18c, mitochondrial"/>
    <property type="match status" value="1"/>
</dbReference>
<dbReference type="OMA" id="PHYKNVR"/>
<keyword evidence="13" id="KW-1185">Reference proteome</keyword>
<evidence type="ECO:0000256" key="6">
    <source>
        <dbReference type="ARBA" id="ARBA00023274"/>
    </source>
</evidence>
<dbReference type="GO" id="GO:0006412">
    <property type="term" value="P:translation"/>
    <property type="evidence" value="ECO:0000318"/>
    <property type="project" value="GO_Central"/>
</dbReference>
<evidence type="ECO:0000313" key="12">
    <source>
        <dbReference type="Ensembl" id="ENSLOCP00000014907.1"/>
    </source>
</evidence>
<dbReference type="Gene3D" id="4.10.640.10">
    <property type="entry name" value="Ribosomal protein S18"/>
    <property type="match status" value="1"/>
</dbReference>
<feature type="region of interest" description="Disordered" evidence="11">
    <location>
        <begin position="18"/>
        <end position="48"/>
    </location>
</feature>
<accession>W5N2P8</accession>
<dbReference type="GO" id="GO:0005743">
    <property type="term" value="C:mitochondrial inner membrane"/>
    <property type="evidence" value="ECO:0007669"/>
    <property type="project" value="UniProtKB-ARBA"/>
</dbReference>
<dbReference type="GO" id="GO:0070181">
    <property type="term" value="F:small ribosomal subunit rRNA binding"/>
    <property type="evidence" value="ECO:0000318"/>
    <property type="project" value="GO_Central"/>
</dbReference>
<dbReference type="CTD" id="51023"/>
<dbReference type="Pfam" id="PF01084">
    <property type="entry name" value="Ribosomal_S18"/>
    <property type="match status" value="1"/>
</dbReference>
<dbReference type="GeneID" id="102686458"/>
<dbReference type="GeneTree" id="ENSGT00940000165965"/>
<dbReference type="InterPro" id="IPR018275">
    <property type="entry name" value="Ribosomal_bS18_CS"/>
</dbReference>
<dbReference type="InParanoid" id="W5N2P8"/>
<evidence type="ECO:0000256" key="1">
    <source>
        <dbReference type="ARBA" id="ARBA00004173"/>
    </source>
</evidence>
<evidence type="ECO:0000256" key="9">
    <source>
        <dbReference type="ARBA" id="ARBA00080084"/>
    </source>
</evidence>
<dbReference type="RefSeq" id="XP_015195359.1">
    <property type="nucleotide sequence ID" value="XM_015339873.2"/>
</dbReference>
<evidence type="ECO:0000256" key="4">
    <source>
        <dbReference type="ARBA" id="ARBA00022980"/>
    </source>
</evidence>
<comment type="similarity">
    <text evidence="2 10">Belongs to the bacterial ribosomal protein bS18 family.</text>
</comment>
<dbReference type="InterPro" id="IPR001648">
    <property type="entry name" value="Ribosomal_bS18"/>
</dbReference>
<dbReference type="InterPro" id="IPR036870">
    <property type="entry name" value="Ribosomal_bS18_sf"/>
</dbReference>
<dbReference type="PROSITE" id="PS00057">
    <property type="entry name" value="RIBOSOMAL_S18"/>
    <property type="match status" value="1"/>
</dbReference>
<sequence>MIAVRTCRIVLSAVLKPSPKHTGQSLRKLCSTQHDTQPSNSDMPIKMENPYKEPPKKCILCGIAVDYKNVQLLSQFVSPHTGRVYGRHITGLCGKKQREISKAIKQAHHMGFMPVTLKDPAFLKDPNICDIKHLE</sequence>
<evidence type="ECO:0000313" key="13">
    <source>
        <dbReference type="Proteomes" id="UP000018468"/>
    </source>
</evidence>
<evidence type="ECO:0000256" key="10">
    <source>
        <dbReference type="RuleBase" id="RU003910"/>
    </source>
</evidence>
<dbReference type="eggNOG" id="KOG3162">
    <property type="taxonomic scope" value="Eukaryota"/>
</dbReference>
<dbReference type="Ensembl" id="ENSLOCT00000014936.1">
    <property type="protein sequence ID" value="ENSLOCP00000014907.1"/>
    <property type="gene ID" value="ENSLOCG00000012115.1"/>
</dbReference>
<dbReference type="NCBIfam" id="TIGR00165">
    <property type="entry name" value="S18"/>
    <property type="match status" value="1"/>
</dbReference>
<dbReference type="EMBL" id="AHAT01017248">
    <property type="status" value="NOT_ANNOTATED_CDS"/>
    <property type="molecule type" value="Genomic_DNA"/>
</dbReference>
<dbReference type="GO" id="GO:0003735">
    <property type="term" value="F:structural constituent of ribosome"/>
    <property type="evidence" value="ECO:0000318"/>
    <property type="project" value="GO_Central"/>
</dbReference>
<protein>
    <recommendedName>
        <fullName evidence="7">Small ribosomal subunit protein bS18m</fullName>
    </recommendedName>
    <alternativeName>
        <fullName evidence="9">28S ribosomal protein S18-1, mitochondrial</fullName>
    </alternativeName>
    <alternativeName>
        <fullName evidence="8">28S ribosomal protein S18c, mitochondrial</fullName>
    </alternativeName>
</protein>